<dbReference type="PANTHER" id="PTHR14969:SF13">
    <property type="entry name" value="AT30094P"/>
    <property type="match status" value="1"/>
</dbReference>
<evidence type="ECO:0000256" key="1">
    <source>
        <dbReference type="SAM" id="Phobius"/>
    </source>
</evidence>
<feature type="transmembrane region" description="Helical" evidence="1">
    <location>
        <begin position="214"/>
        <end position="233"/>
    </location>
</feature>
<protein>
    <submittedName>
        <fullName evidence="3">Phosphatase PAP2 family protein</fullName>
    </submittedName>
</protein>
<keyword evidence="1" id="KW-0812">Transmembrane</keyword>
<dbReference type="RefSeq" id="WP_216926578.1">
    <property type="nucleotide sequence ID" value="NZ_JAHOPC010000014.1"/>
</dbReference>
<feature type="transmembrane region" description="Helical" evidence="1">
    <location>
        <begin position="189"/>
        <end position="207"/>
    </location>
</feature>
<keyword evidence="1" id="KW-0472">Membrane</keyword>
<feature type="domain" description="Phosphatidic acid phosphatase type 2/haloperoxidase" evidence="2">
    <location>
        <begin position="141"/>
        <end position="257"/>
    </location>
</feature>
<dbReference type="InterPro" id="IPR000326">
    <property type="entry name" value="PAP2/HPO"/>
</dbReference>
<feature type="transmembrane region" description="Helical" evidence="1">
    <location>
        <begin position="140"/>
        <end position="159"/>
    </location>
</feature>
<proteinExistence type="predicted"/>
<keyword evidence="1" id="KW-1133">Transmembrane helix</keyword>
<evidence type="ECO:0000313" key="4">
    <source>
        <dbReference type="Proteomes" id="UP000824166"/>
    </source>
</evidence>
<dbReference type="EMBL" id="JAHOPC010000014">
    <property type="protein sequence ID" value="MBU8868461.1"/>
    <property type="molecule type" value="Genomic_DNA"/>
</dbReference>
<accession>A0ABS6IC90</accession>
<feature type="transmembrane region" description="Helical" evidence="1">
    <location>
        <begin position="245"/>
        <end position="264"/>
    </location>
</feature>
<feature type="transmembrane region" description="Helical" evidence="1">
    <location>
        <begin position="53"/>
        <end position="74"/>
    </location>
</feature>
<evidence type="ECO:0000313" key="3">
    <source>
        <dbReference type="EMBL" id="MBU8868461.1"/>
    </source>
</evidence>
<comment type="caution">
    <text evidence="3">The sequence shown here is derived from an EMBL/GenBank/DDBJ whole genome shotgun (WGS) entry which is preliminary data.</text>
</comment>
<gene>
    <name evidence="3" type="ORF">KSW38_19385</name>
</gene>
<organism evidence="3 4">
    <name type="scientific">Paenarthrobacter aromaticivorans</name>
    <dbReference type="NCBI Taxonomy" id="2849150"/>
    <lineage>
        <taxon>Bacteria</taxon>
        <taxon>Bacillati</taxon>
        <taxon>Actinomycetota</taxon>
        <taxon>Actinomycetes</taxon>
        <taxon>Micrococcales</taxon>
        <taxon>Micrococcaceae</taxon>
        <taxon>Paenarthrobacter</taxon>
    </lineage>
</organism>
<feature type="transmembrane region" description="Helical" evidence="1">
    <location>
        <begin position="112"/>
        <end position="133"/>
    </location>
</feature>
<keyword evidence="4" id="KW-1185">Reference proteome</keyword>
<reference evidence="3 4" key="1">
    <citation type="submission" date="2021-06" db="EMBL/GenBank/DDBJ databases">
        <authorList>
            <person name="Jeong J.W."/>
        </authorList>
    </citation>
    <scope>NUCLEOTIDE SEQUENCE [LARGE SCALE GENOMIC DNA]</scope>
    <source>
        <strain evidence="3 4">MMS21-TAE1-1</strain>
    </source>
</reference>
<name>A0ABS6IC90_9MICC</name>
<dbReference type="Proteomes" id="UP000824166">
    <property type="component" value="Unassembled WGS sequence"/>
</dbReference>
<dbReference type="PANTHER" id="PTHR14969">
    <property type="entry name" value="SPHINGOSINE-1-PHOSPHATE PHOSPHOHYDROLASE"/>
    <property type="match status" value="1"/>
</dbReference>
<dbReference type="CDD" id="cd03392">
    <property type="entry name" value="PAP2_like_2"/>
    <property type="match status" value="1"/>
</dbReference>
<evidence type="ECO:0000259" key="2">
    <source>
        <dbReference type="SMART" id="SM00014"/>
    </source>
</evidence>
<dbReference type="Pfam" id="PF01569">
    <property type="entry name" value="PAP2"/>
    <property type="match status" value="1"/>
</dbReference>
<sequence>MTTEGKEQPEQGVRGEVSQDRFVAGKDLTRWKSPVGRVIAGAAQRITTLLGPYAALIITLAVGLVIAVSLAVAFGEVYESVTEADGVAGLDHPVLDAAKSVRSPGLDLAVTAYTNVGGTVGMPIIAVGIMIALATKRRSWTPVILMLTAGLGSLLMTVLGKPLFGRTRPDLADAIPPYEHSASFPSGHSLNSIVIAGIVAYLIILRLKTAKARIITVVLASTFAATMGLSRVYLGHHWLTDVLAAWILGIAWLALVITAHRLYLTVRTRRSNAVLS</sequence>
<dbReference type="SMART" id="SM00014">
    <property type="entry name" value="acidPPc"/>
    <property type="match status" value="1"/>
</dbReference>